<gene>
    <name evidence="2" type="ORF">CONPUDRAFT_74643</name>
</gene>
<dbReference type="RefSeq" id="XP_007770541.1">
    <property type="nucleotide sequence ID" value="XM_007772351.1"/>
</dbReference>
<dbReference type="EMBL" id="JH711581">
    <property type="protein sequence ID" value="EIW79135.1"/>
    <property type="molecule type" value="Genomic_DNA"/>
</dbReference>
<feature type="compositionally biased region" description="Low complexity" evidence="1">
    <location>
        <begin position="73"/>
        <end position="82"/>
    </location>
</feature>
<keyword evidence="3" id="KW-1185">Reference proteome</keyword>
<evidence type="ECO:0000313" key="2">
    <source>
        <dbReference type="EMBL" id="EIW79135.1"/>
    </source>
</evidence>
<reference evidence="3" key="1">
    <citation type="journal article" date="2012" name="Science">
        <title>The Paleozoic origin of enzymatic lignin decomposition reconstructed from 31 fungal genomes.</title>
        <authorList>
            <person name="Floudas D."/>
            <person name="Binder M."/>
            <person name="Riley R."/>
            <person name="Barry K."/>
            <person name="Blanchette R.A."/>
            <person name="Henrissat B."/>
            <person name="Martinez A.T."/>
            <person name="Otillar R."/>
            <person name="Spatafora J.W."/>
            <person name="Yadav J.S."/>
            <person name="Aerts A."/>
            <person name="Benoit I."/>
            <person name="Boyd A."/>
            <person name="Carlson A."/>
            <person name="Copeland A."/>
            <person name="Coutinho P.M."/>
            <person name="de Vries R.P."/>
            <person name="Ferreira P."/>
            <person name="Findley K."/>
            <person name="Foster B."/>
            <person name="Gaskell J."/>
            <person name="Glotzer D."/>
            <person name="Gorecki P."/>
            <person name="Heitman J."/>
            <person name="Hesse C."/>
            <person name="Hori C."/>
            <person name="Igarashi K."/>
            <person name="Jurgens J.A."/>
            <person name="Kallen N."/>
            <person name="Kersten P."/>
            <person name="Kohler A."/>
            <person name="Kuees U."/>
            <person name="Kumar T.K.A."/>
            <person name="Kuo A."/>
            <person name="LaButti K."/>
            <person name="Larrondo L.F."/>
            <person name="Lindquist E."/>
            <person name="Ling A."/>
            <person name="Lombard V."/>
            <person name="Lucas S."/>
            <person name="Lundell T."/>
            <person name="Martin R."/>
            <person name="McLaughlin D.J."/>
            <person name="Morgenstern I."/>
            <person name="Morin E."/>
            <person name="Murat C."/>
            <person name="Nagy L.G."/>
            <person name="Nolan M."/>
            <person name="Ohm R.A."/>
            <person name="Patyshakuliyeva A."/>
            <person name="Rokas A."/>
            <person name="Ruiz-Duenas F.J."/>
            <person name="Sabat G."/>
            <person name="Salamov A."/>
            <person name="Samejima M."/>
            <person name="Schmutz J."/>
            <person name="Slot J.C."/>
            <person name="St John F."/>
            <person name="Stenlid J."/>
            <person name="Sun H."/>
            <person name="Sun S."/>
            <person name="Syed K."/>
            <person name="Tsang A."/>
            <person name="Wiebenga A."/>
            <person name="Young D."/>
            <person name="Pisabarro A."/>
            <person name="Eastwood D.C."/>
            <person name="Martin F."/>
            <person name="Cullen D."/>
            <person name="Grigoriev I.V."/>
            <person name="Hibbett D.S."/>
        </authorList>
    </citation>
    <scope>NUCLEOTIDE SEQUENCE [LARGE SCALE GENOMIC DNA]</scope>
    <source>
        <strain evidence="3">RWD-64-598 SS2</strain>
    </source>
</reference>
<dbReference type="Proteomes" id="UP000053558">
    <property type="component" value="Unassembled WGS sequence"/>
</dbReference>
<dbReference type="GeneID" id="19209274"/>
<sequence length="336" mass="36688">MVSSTSPQSKFIRKNHFNRARRTPPVAPQPTPPTTAPGSPSFIPIPALSVDEEAAHIQQSESIESLADDHASPRSLLSLPSSSLPSHGNLLALVITPMNTNPDTSQLKGNKVAASNKKPAGLTNPPGAGPLQPQIYKAPDQGLSCAIKVKWNKKKGTKAWVFLHSPRHKPNNQEKHNKAKALIGKIMHRDIGDFTLSQPIADTSNDKPPINSAYPHCYLLSAPEDPSIVDSVLNFGPLVSTEEIMLHICPFAPSNPKFIGTVQHFNLTSSKADTEIVETHVRKHIRGQANIRATLDMHSTTKDPKEQDQIVNSITAVPFSINTSRSSQMLLWNIYF</sequence>
<protein>
    <submittedName>
        <fullName evidence="2">Uncharacterized protein</fullName>
    </submittedName>
</protein>
<dbReference type="AlphaFoldDB" id="A0A5M3MKF9"/>
<proteinExistence type="predicted"/>
<accession>A0A5M3MKF9</accession>
<evidence type="ECO:0000313" key="3">
    <source>
        <dbReference type="Proteomes" id="UP000053558"/>
    </source>
</evidence>
<feature type="region of interest" description="Disordered" evidence="1">
    <location>
        <begin position="59"/>
        <end position="82"/>
    </location>
</feature>
<feature type="region of interest" description="Disordered" evidence="1">
    <location>
        <begin position="1"/>
        <end position="44"/>
    </location>
</feature>
<feature type="compositionally biased region" description="Basic residues" evidence="1">
    <location>
        <begin position="11"/>
        <end position="22"/>
    </location>
</feature>
<organism evidence="2 3">
    <name type="scientific">Coniophora puteana (strain RWD-64-598)</name>
    <name type="common">Brown rot fungus</name>
    <dbReference type="NCBI Taxonomy" id="741705"/>
    <lineage>
        <taxon>Eukaryota</taxon>
        <taxon>Fungi</taxon>
        <taxon>Dikarya</taxon>
        <taxon>Basidiomycota</taxon>
        <taxon>Agaricomycotina</taxon>
        <taxon>Agaricomycetes</taxon>
        <taxon>Agaricomycetidae</taxon>
        <taxon>Boletales</taxon>
        <taxon>Coniophorineae</taxon>
        <taxon>Coniophoraceae</taxon>
        <taxon>Coniophora</taxon>
    </lineage>
</organism>
<comment type="caution">
    <text evidence="2">The sequence shown here is derived from an EMBL/GenBank/DDBJ whole genome shotgun (WGS) entry which is preliminary data.</text>
</comment>
<dbReference type="KEGG" id="cput:CONPUDRAFT_74643"/>
<name>A0A5M3MKF9_CONPW</name>
<feature type="compositionally biased region" description="Pro residues" evidence="1">
    <location>
        <begin position="25"/>
        <end position="35"/>
    </location>
</feature>
<evidence type="ECO:0000256" key="1">
    <source>
        <dbReference type="SAM" id="MobiDB-lite"/>
    </source>
</evidence>